<reference evidence="1 2" key="1">
    <citation type="submission" date="2024-01" db="EMBL/GenBank/DDBJ databases">
        <title>Mariniflexile litorale sp. nov., isolated from the shallow sediments of the Sea of Japan.</title>
        <authorList>
            <person name="Romanenko L."/>
            <person name="Bystritskaya E."/>
            <person name="Isaeva M."/>
        </authorList>
    </citation>
    <scope>NUCLEOTIDE SEQUENCE [LARGE SCALE GENOMIC DNA]</scope>
    <source>
        <strain evidence="1 2">KCTC 32427</strain>
    </source>
</reference>
<sequence length="150" mass="17578">MINIFDINETNAVIIRINSLKPDALPLWGKMSVDKMLAHCNVAYEMALEDVHTKPTGFKKIMLKLFVKPIVVGNKPYKRNSRTAPEFLITDERNFELEKVRLINYILKTISLGEDYFHNRESHSFGKLTKTQWNNMFYKHLDYHLSQFGV</sequence>
<evidence type="ECO:0000313" key="1">
    <source>
        <dbReference type="EMBL" id="MEN3323908.1"/>
    </source>
</evidence>
<dbReference type="Proteomes" id="UP001416393">
    <property type="component" value="Unassembled WGS sequence"/>
</dbReference>
<protein>
    <submittedName>
        <fullName evidence="1">DUF1569 domain-containing protein</fullName>
    </submittedName>
</protein>
<name>A0ABV0AAM4_9FLAO</name>
<dbReference type="InterPro" id="IPR011463">
    <property type="entry name" value="DUF1569"/>
</dbReference>
<dbReference type="RefSeq" id="WP_346241699.1">
    <property type="nucleotide sequence ID" value="NZ_JAZHYP010000003.1"/>
</dbReference>
<gene>
    <name evidence="1" type="ORF">VP395_09225</name>
</gene>
<organism evidence="1 2">
    <name type="scientific">Mariniflexile soesokkakense</name>
    <dbReference type="NCBI Taxonomy" id="1343160"/>
    <lineage>
        <taxon>Bacteria</taxon>
        <taxon>Pseudomonadati</taxon>
        <taxon>Bacteroidota</taxon>
        <taxon>Flavobacteriia</taxon>
        <taxon>Flavobacteriales</taxon>
        <taxon>Flavobacteriaceae</taxon>
        <taxon>Mariniflexile</taxon>
    </lineage>
</organism>
<dbReference type="EMBL" id="JAZHYP010000003">
    <property type="protein sequence ID" value="MEN3323908.1"/>
    <property type="molecule type" value="Genomic_DNA"/>
</dbReference>
<evidence type="ECO:0000313" key="2">
    <source>
        <dbReference type="Proteomes" id="UP001416393"/>
    </source>
</evidence>
<comment type="caution">
    <text evidence="1">The sequence shown here is derived from an EMBL/GenBank/DDBJ whole genome shotgun (WGS) entry which is preliminary data.</text>
</comment>
<accession>A0ABV0AAM4</accession>
<proteinExistence type="predicted"/>
<dbReference type="Pfam" id="PF07606">
    <property type="entry name" value="DUF1569"/>
    <property type="match status" value="1"/>
</dbReference>
<keyword evidence="2" id="KW-1185">Reference proteome</keyword>